<accession>A0A024U2S2</accession>
<gene>
    <name evidence="1" type="ORF">H310_07132</name>
</gene>
<sequence>MPFNGSRQAAHRTVELHGHIVAESEMDSLAHIQAIEARVAVQHVVLRHDPSDILGLCYTFHPLGAIERRTQVAAHESSQGERDRSHGHAPLAEFTVTAQVSNCLTEGGEADGLYHLRDCLKNSVLPTAMCPYLKLGHEQAPVRPQVLEACHMLRRPHDQAAPGAAHLFPCIGPFLSDRHSQTDKNTRMLCPSDVTMCCFLSHGRHDMEGECFAHVVGYNDAFQNGKGKDGGFIVKYSCVLDFLPGHHDGLTSSHVVSS</sequence>
<dbReference type="AlphaFoldDB" id="A0A024U2S2"/>
<dbReference type="RefSeq" id="XP_008870679.1">
    <property type="nucleotide sequence ID" value="XM_008872457.1"/>
</dbReference>
<dbReference type="VEuPathDB" id="FungiDB:H310_07132"/>
<protein>
    <submittedName>
        <fullName evidence="1">Uncharacterized protein</fullName>
    </submittedName>
</protein>
<evidence type="ECO:0000313" key="1">
    <source>
        <dbReference type="EMBL" id="ETW00544.1"/>
    </source>
</evidence>
<dbReference type="EMBL" id="KI913964">
    <property type="protein sequence ID" value="ETW00544.1"/>
    <property type="molecule type" value="Genomic_DNA"/>
</dbReference>
<reference evidence="1" key="1">
    <citation type="submission" date="2013-12" db="EMBL/GenBank/DDBJ databases">
        <title>The Genome Sequence of Aphanomyces invadans NJM9701.</title>
        <authorList>
            <consortium name="The Broad Institute Genomics Platform"/>
            <person name="Russ C."/>
            <person name="Tyler B."/>
            <person name="van West P."/>
            <person name="Dieguez-Uribeondo J."/>
            <person name="Young S.K."/>
            <person name="Zeng Q."/>
            <person name="Gargeya S."/>
            <person name="Fitzgerald M."/>
            <person name="Abouelleil A."/>
            <person name="Alvarado L."/>
            <person name="Chapman S.B."/>
            <person name="Gainer-Dewar J."/>
            <person name="Goldberg J."/>
            <person name="Griggs A."/>
            <person name="Gujja S."/>
            <person name="Hansen M."/>
            <person name="Howarth C."/>
            <person name="Imamovic A."/>
            <person name="Ireland A."/>
            <person name="Larimer J."/>
            <person name="McCowan C."/>
            <person name="Murphy C."/>
            <person name="Pearson M."/>
            <person name="Poon T.W."/>
            <person name="Priest M."/>
            <person name="Roberts A."/>
            <person name="Saif S."/>
            <person name="Shea T."/>
            <person name="Sykes S."/>
            <person name="Wortman J."/>
            <person name="Nusbaum C."/>
            <person name="Birren B."/>
        </authorList>
    </citation>
    <scope>NUCLEOTIDE SEQUENCE [LARGE SCALE GENOMIC DNA]</scope>
    <source>
        <strain evidence="1">NJM9701</strain>
    </source>
</reference>
<organism evidence="1">
    <name type="scientific">Aphanomyces invadans</name>
    <dbReference type="NCBI Taxonomy" id="157072"/>
    <lineage>
        <taxon>Eukaryota</taxon>
        <taxon>Sar</taxon>
        <taxon>Stramenopiles</taxon>
        <taxon>Oomycota</taxon>
        <taxon>Saprolegniomycetes</taxon>
        <taxon>Saprolegniales</taxon>
        <taxon>Verrucalvaceae</taxon>
        <taxon>Aphanomyces</taxon>
    </lineage>
</organism>
<proteinExistence type="predicted"/>
<name>A0A024U2S2_9STRA</name>
<dbReference type="GeneID" id="20084182"/>